<dbReference type="Proteomes" id="UP000078576">
    <property type="component" value="Unassembled WGS sequence"/>
</dbReference>
<protein>
    <submittedName>
        <fullName evidence="2">Uncharacterized protein</fullName>
    </submittedName>
</protein>
<feature type="region of interest" description="Disordered" evidence="1">
    <location>
        <begin position="282"/>
        <end position="301"/>
    </location>
</feature>
<accession>A0A194V831</accession>
<proteinExistence type="predicted"/>
<keyword evidence="3" id="KW-1185">Reference proteome</keyword>
<dbReference type="EMBL" id="KN714743">
    <property type="protein sequence ID" value="KUI60105.1"/>
    <property type="molecule type" value="Genomic_DNA"/>
</dbReference>
<evidence type="ECO:0000313" key="3">
    <source>
        <dbReference type="Proteomes" id="UP000078576"/>
    </source>
</evidence>
<evidence type="ECO:0000256" key="1">
    <source>
        <dbReference type="SAM" id="MobiDB-lite"/>
    </source>
</evidence>
<sequence>MSESPIMRLKLDPRNNIGRGLNQDIGVLLLERQHGPETHGASTGSTNVDTEALGLLDELVALGVVERDERSLTLATEVGELAWVLLAQRRQLAVQVVTHAGSLGDQVVLLDLLDDGTEQDSPGWVTHPCVELPVWLVGPQLRVAVVVACRLRLLGKGHHVGRRGKVPVVVGPELASRTDTSLHLVHNQENSVLLGELTEATEELGRGMVVTTLGLDGLDDDSTRGQVPGLDEVLDLGKRVLLGLAVLLNMLLERVLEQGEGGLGPIKSGNVELVDRLGAGGGKGAKQTAVEGGPEGQDGQLRSTRGLVVHRRGQFLLSELNVVATTLLLSLPHESRLVSRLVGVRAGHGGEHLVEALGGHLEDTRSQDFGPVVGREVAQGGPVDQRSSGVEDLVKVGDLLLGLGARNLRLDGRSARLDAVEETHLAGGN</sequence>
<evidence type="ECO:0000313" key="2">
    <source>
        <dbReference type="EMBL" id="KUI60105.1"/>
    </source>
</evidence>
<reference evidence="3" key="1">
    <citation type="submission" date="2014-12" db="EMBL/GenBank/DDBJ databases">
        <title>Genome Sequence of Valsa Canker Pathogens Uncovers a Specific Adaption of Colonization on Woody Bark.</title>
        <authorList>
            <person name="Yin Z."/>
            <person name="Liu H."/>
            <person name="Gao X."/>
            <person name="Li Z."/>
            <person name="Song N."/>
            <person name="Ke X."/>
            <person name="Dai Q."/>
            <person name="Wu Y."/>
            <person name="Sun Y."/>
            <person name="Xu J.-R."/>
            <person name="Kang Z.K."/>
            <person name="Wang L."/>
            <person name="Huang L."/>
        </authorList>
    </citation>
    <scope>NUCLEOTIDE SEQUENCE [LARGE SCALE GENOMIC DNA]</scope>
    <source>
        <strain evidence="3">SXYL134</strain>
    </source>
</reference>
<gene>
    <name evidence="2" type="ORF">VP1G_11164</name>
</gene>
<dbReference type="AlphaFoldDB" id="A0A194V831"/>
<organism evidence="2 3">
    <name type="scientific">Cytospora mali</name>
    <name type="common">Apple Valsa canker fungus</name>
    <name type="synonym">Valsa mali</name>
    <dbReference type="NCBI Taxonomy" id="578113"/>
    <lineage>
        <taxon>Eukaryota</taxon>
        <taxon>Fungi</taxon>
        <taxon>Dikarya</taxon>
        <taxon>Ascomycota</taxon>
        <taxon>Pezizomycotina</taxon>
        <taxon>Sordariomycetes</taxon>
        <taxon>Sordariomycetidae</taxon>
        <taxon>Diaporthales</taxon>
        <taxon>Cytosporaceae</taxon>
        <taxon>Cytospora</taxon>
    </lineage>
</organism>
<name>A0A194V831_CYTMA</name>